<comment type="caution">
    <text evidence="1">The sequence shown here is derived from an EMBL/GenBank/DDBJ whole genome shotgun (WGS) entry which is preliminary data.</text>
</comment>
<reference evidence="1" key="1">
    <citation type="submission" date="2020-05" db="EMBL/GenBank/DDBJ databases">
        <title>Large-scale comparative analyses of tick genomes elucidate their genetic diversity and vector capacities.</title>
        <authorList>
            <person name="Jia N."/>
            <person name="Wang J."/>
            <person name="Shi W."/>
            <person name="Du L."/>
            <person name="Sun Y."/>
            <person name="Zhan W."/>
            <person name="Jiang J."/>
            <person name="Wang Q."/>
            <person name="Zhang B."/>
            <person name="Ji P."/>
            <person name="Sakyi L.B."/>
            <person name="Cui X."/>
            <person name="Yuan T."/>
            <person name="Jiang B."/>
            <person name="Yang W."/>
            <person name="Lam T.T.-Y."/>
            <person name="Chang Q."/>
            <person name="Ding S."/>
            <person name="Wang X."/>
            <person name="Zhu J."/>
            <person name="Ruan X."/>
            <person name="Zhao L."/>
            <person name="Wei J."/>
            <person name="Que T."/>
            <person name="Du C."/>
            <person name="Cheng J."/>
            <person name="Dai P."/>
            <person name="Han X."/>
            <person name="Huang E."/>
            <person name="Gao Y."/>
            <person name="Liu J."/>
            <person name="Shao H."/>
            <person name="Ye R."/>
            <person name="Li L."/>
            <person name="Wei W."/>
            <person name="Wang X."/>
            <person name="Wang C."/>
            <person name="Yang T."/>
            <person name="Huo Q."/>
            <person name="Li W."/>
            <person name="Guo W."/>
            <person name="Chen H."/>
            <person name="Zhou L."/>
            <person name="Ni X."/>
            <person name="Tian J."/>
            <person name="Zhou Y."/>
            <person name="Sheng Y."/>
            <person name="Liu T."/>
            <person name="Pan Y."/>
            <person name="Xia L."/>
            <person name="Li J."/>
            <person name="Zhao F."/>
            <person name="Cao W."/>
        </authorList>
    </citation>
    <scope>NUCLEOTIDE SEQUENCE</scope>
    <source>
        <strain evidence="1">Dsil-2018</strain>
    </source>
</reference>
<dbReference type="Proteomes" id="UP000821865">
    <property type="component" value="Chromosome 7"/>
</dbReference>
<evidence type="ECO:0000313" key="2">
    <source>
        <dbReference type="Proteomes" id="UP000821865"/>
    </source>
</evidence>
<name>A0ACB8CHB7_DERSI</name>
<accession>A0ACB8CHB7</accession>
<gene>
    <name evidence="1" type="ORF">HPB49_020590</name>
</gene>
<evidence type="ECO:0000313" key="1">
    <source>
        <dbReference type="EMBL" id="KAH7942107.1"/>
    </source>
</evidence>
<sequence>MTRFLAAQLTGEPRAELLPLVAGEHGGVILDLAIEVCDVTAQATVVTSFMPTFNEARASGPQAGEAGVNCRMVFRGGDRGGDPVEIRQ</sequence>
<dbReference type="EMBL" id="CM023476">
    <property type="protein sequence ID" value="KAH7942107.1"/>
    <property type="molecule type" value="Genomic_DNA"/>
</dbReference>
<keyword evidence="2" id="KW-1185">Reference proteome</keyword>
<proteinExistence type="predicted"/>
<protein>
    <submittedName>
        <fullName evidence="1">Uncharacterized protein</fullName>
    </submittedName>
</protein>
<organism evidence="1 2">
    <name type="scientific">Dermacentor silvarum</name>
    <name type="common">Tick</name>
    <dbReference type="NCBI Taxonomy" id="543639"/>
    <lineage>
        <taxon>Eukaryota</taxon>
        <taxon>Metazoa</taxon>
        <taxon>Ecdysozoa</taxon>
        <taxon>Arthropoda</taxon>
        <taxon>Chelicerata</taxon>
        <taxon>Arachnida</taxon>
        <taxon>Acari</taxon>
        <taxon>Parasitiformes</taxon>
        <taxon>Ixodida</taxon>
        <taxon>Ixodoidea</taxon>
        <taxon>Ixodidae</taxon>
        <taxon>Rhipicephalinae</taxon>
        <taxon>Dermacentor</taxon>
    </lineage>
</organism>